<evidence type="ECO:0000313" key="2">
    <source>
        <dbReference type="Proteomes" id="UP001497700"/>
    </source>
</evidence>
<comment type="caution">
    <text evidence="1">The sequence shown here is derived from an EMBL/GenBank/DDBJ whole genome shotgun (WGS) entry which is preliminary data.</text>
</comment>
<dbReference type="EMBL" id="MU393469">
    <property type="protein sequence ID" value="KAI4865663.1"/>
    <property type="molecule type" value="Genomic_DNA"/>
</dbReference>
<gene>
    <name evidence="1" type="ORF">F4820DRAFT_458090</name>
</gene>
<sequence>MARQHYSHILAIFIKLRCKFSTDHEIDQRKSEIFLASNAHERYYIPQEQDAQSPELLQLMTHHVIAFVFRSRKWTRLEIDYIEDIDKSEEARNSSFEDLVLSSKHRKLLVSLVYSHTSDHKWNGDDLRNSRPLNQLDLVRGKGAGLIVLLHGPPGTDEADVFLMRRDFRDARRNALVSIFLRTLEYYSGILFLTTNRVGVIDEAFKSRVHVSLRYPKVKLKATLDIWKGCLDRIERDNQFREIKVEFNREELLEFAEEHYQKNYKKRSTWNGRQIRNAFQTAIALGQHKRTRNIKQMSLTPEEALASNKKTWRVIRLRRRNLEKIAATAHDFDRYMKSVHKYPDAEIAKADQLRDDDFSESSEEEEPIVQRLPTGGRKGSGQHKSKKGSGKSIDISSISRSERRAVEKEDETSSNTEMPSQESSSEESDNDDDDND</sequence>
<organism evidence="1 2">
    <name type="scientific">Hypoxylon rubiginosum</name>
    <dbReference type="NCBI Taxonomy" id="110542"/>
    <lineage>
        <taxon>Eukaryota</taxon>
        <taxon>Fungi</taxon>
        <taxon>Dikarya</taxon>
        <taxon>Ascomycota</taxon>
        <taxon>Pezizomycotina</taxon>
        <taxon>Sordariomycetes</taxon>
        <taxon>Xylariomycetidae</taxon>
        <taxon>Xylariales</taxon>
        <taxon>Hypoxylaceae</taxon>
        <taxon>Hypoxylon</taxon>
    </lineage>
</organism>
<reference evidence="1 2" key="1">
    <citation type="journal article" date="2022" name="New Phytol.">
        <title>Ecological generalism drives hyperdiversity of secondary metabolite gene clusters in xylarialean endophytes.</title>
        <authorList>
            <person name="Franco M.E.E."/>
            <person name="Wisecaver J.H."/>
            <person name="Arnold A.E."/>
            <person name="Ju Y.M."/>
            <person name="Slot J.C."/>
            <person name="Ahrendt S."/>
            <person name="Moore L.P."/>
            <person name="Eastman K.E."/>
            <person name="Scott K."/>
            <person name="Konkel Z."/>
            <person name="Mondo S.J."/>
            <person name="Kuo A."/>
            <person name="Hayes R.D."/>
            <person name="Haridas S."/>
            <person name="Andreopoulos B."/>
            <person name="Riley R."/>
            <person name="LaButti K."/>
            <person name="Pangilinan J."/>
            <person name="Lipzen A."/>
            <person name="Amirebrahimi M."/>
            <person name="Yan J."/>
            <person name="Adam C."/>
            <person name="Keymanesh K."/>
            <person name="Ng V."/>
            <person name="Louie K."/>
            <person name="Northen T."/>
            <person name="Drula E."/>
            <person name="Henrissat B."/>
            <person name="Hsieh H.M."/>
            <person name="Youens-Clark K."/>
            <person name="Lutzoni F."/>
            <person name="Miadlikowska J."/>
            <person name="Eastwood D.C."/>
            <person name="Hamelin R.C."/>
            <person name="Grigoriev I.V."/>
            <person name="U'Ren J.M."/>
        </authorList>
    </citation>
    <scope>NUCLEOTIDE SEQUENCE [LARGE SCALE GENOMIC DNA]</scope>
    <source>
        <strain evidence="1 2">CBS 119005</strain>
    </source>
</reference>
<proteinExistence type="predicted"/>
<keyword evidence="1" id="KW-0378">Hydrolase</keyword>
<evidence type="ECO:0000313" key="1">
    <source>
        <dbReference type="EMBL" id="KAI4865663.1"/>
    </source>
</evidence>
<accession>A0ACB9Z356</accession>
<dbReference type="Proteomes" id="UP001497700">
    <property type="component" value="Unassembled WGS sequence"/>
</dbReference>
<name>A0ACB9Z356_9PEZI</name>
<protein>
    <submittedName>
        <fullName evidence="1">P-loop containing nucleoside triphosphate hydrolase protein</fullName>
    </submittedName>
</protein>
<keyword evidence="2" id="KW-1185">Reference proteome</keyword>